<dbReference type="GO" id="GO:0005829">
    <property type="term" value="C:cytosol"/>
    <property type="evidence" value="ECO:0007669"/>
    <property type="project" value="TreeGrafter"/>
</dbReference>
<evidence type="ECO:0000256" key="1">
    <source>
        <dbReference type="ARBA" id="ARBA00001946"/>
    </source>
</evidence>
<proteinExistence type="inferred from homology"/>
<dbReference type="Pfam" id="PF02878">
    <property type="entry name" value="PGM_PMM_I"/>
    <property type="match status" value="1"/>
</dbReference>
<dbReference type="GO" id="GO:0008966">
    <property type="term" value="F:phosphoglucosamine mutase activity"/>
    <property type="evidence" value="ECO:0007669"/>
    <property type="project" value="UniProtKB-EC"/>
</dbReference>
<keyword evidence="4" id="KW-0479">Metal-binding</keyword>
<keyword evidence="6 11" id="KW-0413">Isomerase</keyword>
<feature type="domain" description="Alpha-D-phosphohexomutase alpha/beta/alpha" evidence="8">
    <location>
        <begin position="2"/>
        <end position="52"/>
    </location>
</feature>
<dbReference type="EC" id="5.4.2.10" evidence="11"/>
<dbReference type="GO" id="GO:0000287">
    <property type="term" value="F:magnesium ion binding"/>
    <property type="evidence" value="ECO:0007669"/>
    <property type="project" value="InterPro"/>
</dbReference>
<dbReference type="Gene3D" id="3.40.120.10">
    <property type="entry name" value="Alpha-D-Glucose-1,6-Bisphosphate, subunit A, domain 3"/>
    <property type="match status" value="3"/>
</dbReference>
<evidence type="ECO:0000256" key="2">
    <source>
        <dbReference type="ARBA" id="ARBA00010231"/>
    </source>
</evidence>
<dbReference type="SUPFAM" id="SSF55957">
    <property type="entry name" value="Phosphoglucomutase, C-terminal domain"/>
    <property type="match status" value="1"/>
</dbReference>
<feature type="domain" description="Alpha-D-phosphohexomutase alpha/beta/alpha" evidence="10">
    <location>
        <begin position="176"/>
        <end position="286"/>
    </location>
</feature>
<dbReference type="PANTHER" id="PTHR42946">
    <property type="entry name" value="PHOSPHOHEXOSE MUTASE"/>
    <property type="match status" value="1"/>
</dbReference>
<dbReference type="SUPFAM" id="SSF53738">
    <property type="entry name" value="Phosphoglucomutase, first 3 domains"/>
    <property type="match status" value="3"/>
</dbReference>
<evidence type="ECO:0000256" key="5">
    <source>
        <dbReference type="ARBA" id="ARBA00022842"/>
    </source>
</evidence>
<dbReference type="InterPro" id="IPR005843">
    <property type="entry name" value="A-D-PHexomutase_C"/>
</dbReference>
<dbReference type="InterPro" id="IPR036900">
    <property type="entry name" value="A-D-PHexomutase_C_sf"/>
</dbReference>
<dbReference type="InterPro" id="IPR005841">
    <property type="entry name" value="Alpha-D-phosphohexomutase_SF"/>
</dbReference>
<evidence type="ECO:0000256" key="3">
    <source>
        <dbReference type="ARBA" id="ARBA00022553"/>
    </source>
</evidence>
<keyword evidence="3" id="KW-0597">Phosphoprotein</keyword>
<gene>
    <name evidence="11" type="primary">glmM_16</name>
    <name evidence="11" type="ORF">SDC9_70478</name>
</gene>
<name>A0A644Y7T9_9ZZZZ</name>
<dbReference type="AlphaFoldDB" id="A0A644Y7T9"/>
<keyword evidence="5" id="KW-0460">Magnesium</keyword>
<dbReference type="PROSITE" id="PS00710">
    <property type="entry name" value="PGM_PMM"/>
    <property type="match status" value="1"/>
</dbReference>
<dbReference type="GO" id="GO:0006048">
    <property type="term" value="P:UDP-N-acetylglucosamine biosynthetic process"/>
    <property type="evidence" value="ECO:0007669"/>
    <property type="project" value="TreeGrafter"/>
</dbReference>
<evidence type="ECO:0000313" key="11">
    <source>
        <dbReference type="EMBL" id="MPM24001.1"/>
    </source>
</evidence>
<reference evidence="11" key="1">
    <citation type="submission" date="2019-08" db="EMBL/GenBank/DDBJ databases">
        <authorList>
            <person name="Kucharzyk K."/>
            <person name="Murdoch R.W."/>
            <person name="Higgins S."/>
            <person name="Loffler F."/>
        </authorList>
    </citation>
    <scope>NUCLEOTIDE SEQUENCE</scope>
</reference>
<dbReference type="InterPro" id="IPR050060">
    <property type="entry name" value="Phosphoglucosamine_mutase"/>
</dbReference>
<organism evidence="11">
    <name type="scientific">bioreactor metagenome</name>
    <dbReference type="NCBI Taxonomy" id="1076179"/>
    <lineage>
        <taxon>unclassified sequences</taxon>
        <taxon>metagenomes</taxon>
        <taxon>ecological metagenomes</taxon>
    </lineage>
</organism>
<dbReference type="InterPro" id="IPR005846">
    <property type="entry name" value="A-D-PHexomutase_a/b/a-III"/>
</dbReference>
<dbReference type="GO" id="GO:0004615">
    <property type="term" value="F:phosphomannomutase activity"/>
    <property type="evidence" value="ECO:0007669"/>
    <property type="project" value="TreeGrafter"/>
</dbReference>
<dbReference type="Gene3D" id="3.30.310.50">
    <property type="entry name" value="Alpha-D-phosphohexomutase, C-terminal domain"/>
    <property type="match status" value="1"/>
</dbReference>
<evidence type="ECO:0000256" key="4">
    <source>
        <dbReference type="ARBA" id="ARBA00022723"/>
    </source>
</evidence>
<feature type="domain" description="Alpha-D-phosphohexomutase C-terminal" evidence="7">
    <location>
        <begin position="292"/>
        <end position="362"/>
    </location>
</feature>
<dbReference type="InterPro" id="IPR016066">
    <property type="entry name" value="A-D-PHexomutase_CS"/>
</dbReference>
<evidence type="ECO:0000259" key="8">
    <source>
        <dbReference type="Pfam" id="PF02878"/>
    </source>
</evidence>
<dbReference type="Pfam" id="PF00408">
    <property type="entry name" value="PGM_PMM_IV"/>
    <property type="match status" value="1"/>
</dbReference>
<dbReference type="Pfam" id="PF02880">
    <property type="entry name" value="PGM_PMM_III"/>
    <property type="match status" value="1"/>
</dbReference>
<evidence type="ECO:0000256" key="6">
    <source>
        <dbReference type="ARBA" id="ARBA00023235"/>
    </source>
</evidence>
<dbReference type="Pfam" id="PF02879">
    <property type="entry name" value="PGM_PMM_II"/>
    <property type="match status" value="1"/>
</dbReference>
<protein>
    <submittedName>
        <fullName evidence="11">Phosphoglucosamine mutase</fullName>
        <ecNumber evidence="11">5.4.2.10</ecNumber>
    </submittedName>
</protein>
<dbReference type="InterPro" id="IPR005845">
    <property type="entry name" value="A-D-PHexomutase_a/b/a-II"/>
</dbReference>
<comment type="caution">
    <text evidence="11">The sequence shown here is derived from an EMBL/GenBank/DDBJ whole genome shotgun (WGS) entry which is preliminary data.</text>
</comment>
<dbReference type="PRINTS" id="PR00509">
    <property type="entry name" value="PGMPMM"/>
</dbReference>
<evidence type="ECO:0000259" key="9">
    <source>
        <dbReference type="Pfam" id="PF02879"/>
    </source>
</evidence>
<dbReference type="GO" id="GO:0005975">
    <property type="term" value="P:carbohydrate metabolic process"/>
    <property type="evidence" value="ECO:0007669"/>
    <property type="project" value="InterPro"/>
</dbReference>
<accession>A0A644Y7T9</accession>
<dbReference type="FunFam" id="3.30.310.50:FF:000001">
    <property type="entry name" value="Phosphoglucosamine mutase"/>
    <property type="match status" value="1"/>
</dbReference>
<evidence type="ECO:0000259" key="7">
    <source>
        <dbReference type="Pfam" id="PF00408"/>
    </source>
</evidence>
<dbReference type="EMBL" id="VSSQ01004162">
    <property type="protein sequence ID" value="MPM24001.1"/>
    <property type="molecule type" value="Genomic_DNA"/>
</dbReference>
<dbReference type="InterPro" id="IPR005844">
    <property type="entry name" value="A-D-PHexomutase_a/b/a-I"/>
</dbReference>
<dbReference type="FunFam" id="3.40.120.10:FF:000002">
    <property type="entry name" value="Phosphoglucosamine mutase"/>
    <property type="match status" value="1"/>
</dbReference>
<evidence type="ECO:0000259" key="10">
    <source>
        <dbReference type="Pfam" id="PF02880"/>
    </source>
</evidence>
<feature type="domain" description="Alpha-D-phosphohexomutase alpha/beta/alpha" evidence="9">
    <location>
        <begin position="77"/>
        <end position="172"/>
    </location>
</feature>
<sequence>MAYLTVRERGDAGIVISASHNPYEHNGIKVFNAQGYKLSDEVELRVEEKILSDRPIKSRTRDEIGRRHHGMRQLKRDYIDFVAGTVESDLTGLRILADCANGAASATAPELFGRFKAHTDFIHTQPDGVNINSRCGSTYLTDLAAAVVKGKYDVGVAFDGDADRCLLVDETGGHIDGDKVMAVCAADMKRRGKLNGNALVATVMSNLGLHEFCRTGGLELVCTDVGDRNVLEEMLRSDFRIGGEQSGHTIFTDLETTGDGQVTALQFLQVLKTSGKRASELVSVCPTYPQELINVPVDHQRGVKEAIMASSALQSAVEAEEKAMDNEGRILVRPSGTEALIRVMVEAKTTEKAHKTAEKLADFVRNLKI</sequence>
<dbReference type="PANTHER" id="PTHR42946:SF1">
    <property type="entry name" value="PHOSPHOGLUCOMUTASE (ALPHA-D-GLUCOSE-1,6-BISPHOSPHATE-DEPENDENT)"/>
    <property type="match status" value="1"/>
</dbReference>
<dbReference type="InterPro" id="IPR016055">
    <property type="entry name" value="A-D-PHexomutase_a/b/a-I/II/III"/>
</dbReference>
<comment type="similarity">
    <text evidence="2">Belongs to the phosphohexose mutase family.</text>
</comment>
<dbReference type="GO" id="GO:0009252">
    <property type="term" value="P:peptidoglycan biosynthetic process"/>
    <property type="evidence" value="ECO:0007669"/>
    <property type="project" value="TreeGrafter"/>
</dbReference>
<comment type="cofactor">
    <cofactor evidence="1">
        <name>Mg(2+)</name>
        <dbReference type="ChEBI" id="CHEBI:18420"/>
    </cofactor>
</comment>